<proteinExistence type="predicted"/>
<dbReference type="EMBL" id="JAJTTA010000002">
    <property type="protein sequence ID" value="MCF0040842.1"/>
    <property type="molecule type" value="Genomic_DNA"/>
</dbReference>
<sequence>MDYIKDKSISNSFVVKNYQMGKVQKAFFAKKNILRKKLVYNQLFSQICNSKIKPHSNQSEYEPLGKREAKTTKSTRWLFYSYASSISLRKSMETLVAA</sequence>
<comment type="caution">
    <text evidence="1">The sequence shown here is derived from an EMBL/GenBank/DDBJ whole genome shotgun (WGS) entry which is preliminary data.</text>
</comment>
<evidence type="ECO:0000313" key="2">
    <source>
        <dbReference type="Proteomes" id="UP001139700"/>
    </source>
</evidence>
<gene>
    <name evidence="1" type="ORF">LXM24_12155</name>
</gene>
<name>A0A9X1PCQ2_9BACT</name>
<accession>A0A9X1PCQ2</accession>
<dbReference type="AlphaFoldDB" id="A0A9X1PCQ2"/>
<protein>
    <submittedName>
        <fullName evidence="1">Uncharacterized protein</fullName>
    </submittedName>
</protein>
<organism evidence="1 2">
    <name type="scientific">Dyadobacter fanqingshengii</name>
    <dbReference type="NCBI Taxonomy" id="2906443"/>
    <lineage>
        <taxon>Bacteria</taxon>
        <taxon>Pseudomonadati</taxon>
        <taxon>Bacteroidota</taxon>
        <taxon>Cytophagia</taxon>
        <taxon>Cytophagales</taxon>
        <taxon>Spirosomataceae</taxon>
        <taxon>Dyadobacter</taxon>
    </lineage>
</organism>
<dbReference type="RefSeq" id="WP_234613339.1">
    <property type="nucleotide sequence ID" value="NZ_CP098806.1"/>
</dbReference>
<dbReference type="Proteomes" id="UP001139700">
    <property type="component" value="Unassembled WGS sequence"/>
</dbReference>
<evidence type="ECO:0000313" key="1">
    <source>
        <dbReference type="EMBL" id="MCF0040842.1"/>
    </source>
</evidence>
<keyword evidence="2" id="KW-1185">Reference proteome</keyword>
<reference evidence="1" key="1">
    <citation type="submission" date="2021-12" db="EMBL/GenBank/DDBJ databases">
        <title>Novel species in genus Dyadobacter.</title>
        <authorList>
            <person name="Ma C."/>
        </authorList>
    </citation>
    <scope>NUCLEOTIDE SEQUENCE</scope>
    <source>
        <strain evidence="1">CY399</strain>
    </source>
</reference>